<keyword evidence="5" id="KW-0408">Iron</keyword>
<keyword evidence="7" id="KW-0812">Transmembrane</keyword>
<protein>
    <submittedName>
        <fullName evidence="8">Putative geraniol 8-hydroxylase</fullName>
        <ecNumber evidence="8">1.14.14.83</ecNumber>
    </submittedName>
</protein>
<evidence type="ECO:0000313" key="8">
    <source>
        <dbReference type="EMBL" id="PRQ19477.1"/>
    </source>
</evidence>
<dbReference type="GO" id="GO:0005506">
    <property type="term" value="F:iron ion binding"/>
    <property type="evidence" value="ECO:0007669"/>
    <property type="project" value="InterPro"/>
</dbReference>
<comment type="caution">
    <text evidence="8">The sequence shown here is derived from an EMBL/GenBank/DDBJ whole genome shotgun (WGS) entry which is preliminary data.</text>
</comment>
<keyword evidence="7" id="KW-1133">Transmembrane helix</keyword>
<dbReference type="InterPro" id="IPR036396">
    <property type="entry name" value="Cyt_P450_sf"/>
</dbReference>
<keyword evidence="6" id="KW-0503">Monooxygenase</keyword>
<dbReference type="EMBL" id="PDCK01000045">
    <property type="protein sequence ID" value="PRQ19477.1"/>
    <property type="molecule type" value="Genomic_DNA"/>
</dbReference>
<evidence type="ECO:0000256" key="4">
    <source>
        <dbReference type="ARBA" id="ARBA00023002"/>
    </source>
</evidence>
<dbReference type="PANTHER" id="PTHR47950">
    <property type="entry name" value="CYTOCHROME P450, FAMILY 76, SUBFAMILY C, POLYPEPTIDE 5-RELATED"/>
    <property type="match status" value="1"/>
</dbReference>
<dbReference type="PANTHER" id="PTHR47950:SF4">
    <property type="entry name" value="GERANIOL 8-HYDROXYLASE-LIKE"/>
    <property type="match status" value="1"/>
</dbReference>
<dbReference type="STRING" id="74649.A0A2P6PC22"/>
<evidence type="ECO:0000256" key="2">
    <source>
        <dbReference type="ARBA" id="ARBA00022617"/>
    </source>
</evidence>
<evidence type="ECO:0000256" key="5">
    <source>
        <dbReference type="ARBA" id="ARBA00023004"/>
    </source>
</evidence>
<dbReference type="AlphaFoldDB" id="A0A2P6PC22"/>
<feature type="transmembrane region" description="Helical" evidence="7">
    <location>
        <begin position="137"/>
        <end position="155"/>
    </location>
</feature>
<name>A0A2P6PC22_ROSCH</name>
<evidence type="ECO:0000256" key="1">
    <source>
        <dbReference type="ARBA" id="ARBA00010617"/>
    </source>
</evidence>
<dbReference type="GO" id="GO:0102811">
    <property type="term" value="F:geraniol 10-hydroxylase activity"/>
    <property type="evidence" value="ECO:0007669"/>
    <property type="project" value="UniProtKB-EC"/>
</dbReference>
<keyword evidence="4 8" id="KW-0560">Oxidoreductase</keyword>
<dbReference type="Gene3D" id="1.10.630.10">
    <property type="entry name" value="Cytochrome P450"/>
    <property type="match status" value="1"/>
</dbReference>
<sequence>MSYGGHTGSFGCEASISTRCCDFAKVIDIIDVSLLERPDSCNSVFLDCLYRHGVTQSVLTYEAISQLLWRRICPGLPLAIRMLYLMLGSLINCFDWELEDGVVPETMNMEDKFGLTLQMAQPLRVCLRSYRRSRGGLPFVFSLGIWNLFLGSSYSISSFNFLFHACSAFFLFFFFSPYKGRL</sequence>
<organism evidence="8 9">
    <name type="scientific">Rosa chinensis</name>
    <name type="common">China rose</name>
    <dbReference type="NCBI Taxonomy" id="74649"/>
    <lineage>
        <taxon>Eukaryota</taxon>
        <taxon>Viridiplantae</taxon>
        <taxon>Streptophyta</taxon>
        <taxon>Embryophyta</taxon>
        <taxon>Tracheophyta</taxon>
        <taxon>Spermatophyta</taxon>
        <taxon>Magnoliopsida</taxon>
        <taxon>eudicotyledons</taxon>
        <taxon>Gunneridae</taxon>
        <taxon>Pentapetalae</taxon>
        <taxon>rosids</taxon>
        <taxon>fabids</taxon>
        <taxon>Rosales</taxon>
        <taxon>Rosaceae</taxon>
        <taxon>Rosoideae</taxon>
        <taxon>Rosoideae incertae sedis</taxon>
        <taxon>Rosa</taxon>
    </lineage>
</organism>
<dbReference type="GO" id="GO:0020037">
    <property type="term" value="F:heme binding"/>
    <property type="evidence" value="ECO:0007669"/>
    <property type="project" value="InterPro"/>
</dbReference>
<keyword evidence="2" id="KW-0349">Heme</keyword>
<comment type="similarity">
    <text evidence="1">Belongs to the cytochrome P450 family.</text>
</comment>
<evidence type="ECO:0000313" key="9">
    <source>
        <dbReference type="Proteomes" id="UP000238479"/>
    </source>
</evidence>
<gene>
    <name evidence="8" type="ORF">RchiOBHm_Chr7g0217641</name>
</gene>
<keyword evidence="9" id="KW-1185">Reference proteome</keyword>
<evidence type="ECO:0000256" key="6">
    <source>
        <dbReference type="ARBA" id="ARBA00023033"/>
    </source>
</evidence>
<dbReference type="EC" id="1.14.14.83" evidence="8"/>
<feature type="transmembrane region" description="Helical" evidence="7">
    <location>
        <begin position="161"/>
        <end position="178"/>
    </location>
</feature>
<reference evidence="8 9" key="1">
    <citation type="journal article" date="2018" name="Nat. Genet.">
        <title>The Rosa genome provides new insights in the design of modern roses.</title>
        <authorList>
            <person name="Bendahmane M."/>
        </authorList>
    </citation>
    <scope>NUCLEOTIDE SEQUENCE [LARGE SCALE GENOMIC DNA]</scope>
    <source>
        <strain evidence="9">cv. Old Blush</strain>
    </source>
</reference>
<evidence type="ECO:0000256" key="7">
    <source>
        <dbReference type="SAM" id="Phobius"/>
    </source>
</evidence>
<dbReference type="Proteomes" id="UP000238479">
    <property type="component" value="Chromosome 7"/>
</dbReference>
<keyword evidence="7" id="KW-0472">Membrane</keyword>
<evidence type="ECO:0000256" key="3">
    <source>
        <dbReference type="ARBA" id="ARBA00022723"/>
    </source>
</evidence>
<dbReference type="SUPFAM" id="SSF48264">
    <property type="entry name" value="Cytochrome P450"/>
    <property type="match status" value="1"/>
</dbReference>
<accession>A0A2P6PC22</accession>
<dbReference type="Gramene" id="PRQ19477">
    <property type="protein sequence ID" value="PRQ19477"/>
    <property type="gene ID" value="RchiOBHm_Chr7g0217641"/>
</dbReference>
<proteinExistence type="inferred from homology"/>
<keyword evidence="3" id="KW-0479">Metal-binding</keyword>